<dbReference type="EMBL" id="NDXW01000006">
    <property type="protein sequence ID" value="RDH41635.1"/>
    <property type="molecule type" value="Genomic_DNA"/>
</dbReference>
<accession>A0A4P9VEZ4</accession>
<dbReference type="Proteomes" id="UP000257039">
    <property type="component" value="Unassembled WGS sequence"/>
</dbReference>
<proteinExistence type="predicted"/>
<feature type="region of interest" description="Disordered" evidence="1">
    <location>
        <begin position="21"/>
        <end position="49"/>
    </location>
</feature>
<comment type="caution">
    <text evidence="2">The sequence shown here is derived from an EMBL/GenBank/DDBJ whole genome shotgun (WGS) entry which is preliminary data.</text>
</comment>
<evidence type="ECO:0000313" key="3">
    <source>
        <dbReference type="Proteomes" id="UP000257039"/>
    </source>
</evidence>
<gene>
    <name evidence="2" type="ORF">B9G39_27620</name>
</gene>
<reference evidence="2 3" key="1">
    <citation type="submission" date="2017-04" db="EMBL/GenBank/DDBJ databases">
        <title>Draft genome sequence of Zooshikella ganghwensis VG4 isolated from Red Sea sediments.</title>
        <authorList>
            <person name="Rehman Z."/>
            <person name="Alam I."/>
            <person name="Kamau A."/>
            <person name="Bajic V."/>
            <person name="Leiknes T."/>
        </authorList>
    </citation>
    <scope>NUCLEOTIDE SEQUENCE [LARGE SCALE GENOMIC DNA]</scope>
    <source>
        <strain evidence="2 3">VG4</strain>
    </source>
</reference>
<evidence type="ECO:0000313" key="2">
    <source>
        <dbReference type="EMBL" id="RDH41635.1"/>
    </source>
</evidence>
<evidence type="ECO:0000256" key="1">
    <source>
        <dbReference type="SAM" id="MobiDB-lite"/>
    </source>
</evidence>
<organism evidence="2 3">
    <name type="scientific">Zooshikella ganghwensis</name>
    <dbReference type="NCBI Taxonomy" id="202772"/>
    <lineage>
        <taxon>Bacteria</taxon>
        <taxon>Pseudomonadati</taxon>
        <taxon>Pseudomonadota</taxon>
        <taxon>Gammaproteobacteria</taxon>
        <taxon>Oceanospirillales</taxon>
        <taxon>Zooshikellaceae</taxon>
        <taxon>Zooshikella</taxon>
    </lineage>
</organism>
<protein>
    <submittedName>
        <fullName evidence="2">Uncharacterized protein</fullName>
    </submittedName>
</protein>
<keyword evidence="3" id="KW-1185">Reference proteome</keyword>
<sequence length="114" mass="12478">MALKNPLKGLMPNDQEELADSFIKGASLSHNAPEKKQPAPTPTPKVELKKEPTKKCQFVLGLTDSGAIDALKNKANYLTGKSLDRSNIVTLAVRHLESLSDEALIEIAKKHFDE</sequence>
<name>A0A4P9VEZ4_9GAMM</name>
<dbReference type="AlphaFoldDB" id="A0A4P9VEZ4"/>
<dbReference type="RefSeq" id="WP_094789734.1">
    <property type="nucleotide sequence ID" value="NZ_NDXW01000006.1"/>
</dbReference>